<gene>
    <name evidence="3" type="ORF">M514_05183</name>
</gene>
<feature type="compositionally biased region" description="Polar residues" evidence="1">
    <location>
        <begin position="56"/>
        <end position="67"/>
    </location>
</feature>
<dbReference type="PANTHER" id="PTHR47163:SF2">
    <property type="entry name" value="SI:DKEY-17M8.2"/>
    <property type="match status" value="1"/>
</dbReference>
<dbReference type="EMBL" id="KL367588">
    <property type="protein sequence ID" value="KFD62784.1"/>
    <property type="molecule type" value="Genomic_DNA"/>
</dbReference>
<dbReference type="AlphaFoldDB" id="A0A085MZY8"/>
<evidence type="ECO:0000256" key="1">
    <source>
        <dbReference type="SAM" id="MobiDB-lite"/>
    </source>
</evidence>
<feature type="region of interest" description="Disordered" evidence="1">
    <location>
        <begin position="41"/>
        <end position="67"/>
    </location>
</feature>
<organism evidence="3">
    <name type="scientific">Trichuris suis</name>
    <name type="common">pig whipworm</name>
    <dbReference type="NCBI Taxonomy" id="68888"/>
    <lineage>
        <taxon>Eukaryota</taxon>
        <taxon>Metazoa</taxon>
        <taxon>Ecdysozoa</taxon>
        <taxon>Nematoda</taxon>
        <taxon>Enoplea</taxon>
        <taxon>Dorylaimia</taxon>
        <taxon>Trichinellida</taxon>
        <taxon>Trichuridae</taxon>
        <taxon>Trichuris</taxon>
    </lineage>
</organism>
<protein>
    <recommendedName>
        <fullName evidence="2">ISXO2-like transposase domain-containing protein</fullName>
    </recommendedName>
</protein>
<dbReference type="NCBIfam" id="NF033547">
    <property type="entry name" value="transpos_IS1595"/>
    <property type="match status" value="1"/>
</dbReference>
<evidence type="ECO:0000313" key="3">
    <source>
        <dbReference type="EMBL" id="KFD62784.1"/>
    </source>
</evidence>
<dbReference type="InterPro" id="IPR053164">
    <property type="entry name" value="IS1016-like_transposase"/>
</dbReference>
<dbReference type="Pfam" id="PF12762">
    <property type="entry name" value="DDE_Tnp_IS1595"/>
    <property type="match status" value="1"/>
</dbReference>
<dbReference type="InterPro" id="IPR024445">
    <property type="entry name" value="Tnp_ISXO2-like"/>
</dbReference>
<sequence length="290" mass="33313">MPLRGALARVLDEPTALAFLQDSGIIQRHRILHLRGAHDHPMKPGRFRAQAGGAQKGSSEETWASAQAHSSKLPLRTAVHFMYWWSYRETTVEFCARELGMSKNSPVQWNRRMRQVAEDALAACDFIRGPRCTVEADEALFGKRKSNRGRVLHPQWVLGGVCRETGECFLEPVDDRKTNTLVPLIRRHVLPGSTIITDEWRSYYRLKDYGYTHLRVNHSANFVDKKTKANTQMIESLWNQAKHGHKVRYGTRRSSLASDLREFMWRRKLRRCEDCFAAVLEKVAALSSPQ</sequence>
<feature type="domain" description="ISXO2-like transposase" evidence="2">
    <location>
        <begin position="126"/>
        <end position="268"/>
    </location>
</feature>
<accession>A0A085MZY8</accession>
<proteinExistence type="predicted"/>
<dbReference type="Proteomes" id="UP000030758">
    <property type="component" value="Unassembled WGS sequence"/>
</dbReference>
<reference evidence="3" key="1">
    <citation type="journal article" date="2014" name="Nat. Genet.">
        <title>Genome and transcriptome of the porcine whipworm Trichuris suis.</title>
        <authorList>
            <person name="Jex A.R."/>
            <person name="Nejsum P."/>
            <person name="Schwarz E.M."/>
            <person name="Hu L."/>
            <person name="Young N.D."/>
            <person name="Hall R.S."/>
            <person name="Korhonen P.K."/>
            <person name="Liao S."/>
            <person name="Thamsborg S."/>
            <person name="Xia J."/>
            <person name="Xu P."/>
            <person name="Wang S."/>
            <person name="Scheerlinck J.P."/>
            <person name="Hofmann A."/>
            <person name="Sternberg P.W."/>
            <person name="Wang J."/>
            <person name="Gasser R.B."/>
        </authorList>
    </citation>
    <scope>NUCLEOTIDE SEQUENCE [LARGE SCALE GENOMIC DNA]</scope>
    <source>
        <strain evidence="3">DCEP-RM93F</strain>
    </source>
</reference>
<name>A0A085MZY8_9BILA</name>
<dbReference type="PANTHER" id="PTHR47163">
    <property type="entry name" value="DDE_TNP_IS1595 DOMAIN-CONTAINING PROTEIN"/>
    <property type="match status" value="1"/>
</dbReference>
<dbReference type="SMART" id="SM01126">
    <property type="entry name" value="DDE_Tnp_IS1595"/>
    <property type="match status" value="1"/>
</dbReference>
<evidence type="ECO:0000259" key="2">
    <source>
        <dbReference type="SMART" id="SM01126"/>
    </source>
</evidence>